<protein>
    <submittedName>
        <fullName evidence="1">Uncharacterized protein</fullName>
    </submittedName>
</protein>
<dbReference type="GeneID" id="5853733"/>
<name>A8Q9D4_MALGO</name>
<dbReference type="Proteomes" id="UP000008837">
    <property type="component" value="Unassembled WGS sequence"/>
</dbReference>
<proteinExistence type="predicted"/>
<dbReference type="KEGG" id="mgl:MGL_3461"/>
<dbReference type="EMBL" id="AAYY01000013">
    <property type="protein sequence ID" value="EDP42212.1"/>
    <property type="molecule type" value="Genomic_DNA"/>
</dbReference>
<reference evidence="1 2" key="1">
    <citation type="journal article" date="2007" name="Proc. Natl. Acad. Sci. U.S.A.">
        <title>Dandruff-associated Malassezia genomes reveal convergent and divergent virulence traits shared with plant and human fungal pathogens.</title>
        <authorList>
            <person name="Xu J."/>
            <person name="Saunders C.W."/>
            <person name="Hu P."/>
            <person name="Grant R.A."/>
            <person name="Boekhout T."/>
            <person name="Kuramae E.E."/>
            <person name="Kronstad J.W."/>
            <person name="Deangelis Y.M."/>
            <person name="Reeder N.L."/>
            <person name="Johnstone K.R."/>
            <person name="Leland M."/>
            <person name="Fieno A.M."/>
            <person name="Begley W.M."/>
            <person name="Sun Y."/>
            <person name="Lacey M.P."/>
            <person name="Chaudhary T."/>
            <person name="Keough T."/>
            <person name="Chu L."/>
            <person name="Sears R."/>
            <person name="Yuan B."/>
            <person name="Dawson T.L.Jr."/>
        </authorList>
    </citation>
    <scope>NUCLEOTIDE SEQUENCE [LARGE SCALE GENOMIC DNA]</scope>
    <source>
        <strain evidence="2">ATCC MYA-4612 / CBS 7966</strain>
    </source>
</reference>
<gene>
    <name evidence="1" type="ORF">MGL_3461</name>
</gene>
<keyword evidence="2" id="KW-1185">Reference proteome</keyword>
<dbReference type="AlphaFoldDB" id="A8Q9D4"/>
<dbReference type="VEuPathDB" id="FungiDB:MGL_3461"/>
<comment type="caution">
    <text evidence="1">The sequence shown here is derived from an EMBL/GenBank/DDBJ whole genome shotgun (WGS) entry which is preliminary data.</text>
</comment>
<dbReference type="RefSeq" id="XP_001729426.1">
    <property type="nucleotide sequence ID" value="XM_001729374.1"/>
</dbReference>
<dbReference type="InParanoid" id="A8Q9D4"/>
<sequence>MYAYEHILRRHCQVCHIEVGKTAAFCVPTKKPNAHGHLVDPCVVRYLLRPSGVASLTSIMMFHRHIFHTRSSCANASY</sequence>
<organism evidence="1 2">
    <name type="scientific">Malassezia globosa (strain ATCC MYA-4612 / CBS 7966)</name>
    <name type="common">Dandruff-associated fungus</name>
    <dbReference type="NCBI Taxonomy" id="425265"/>
    <lineage>
        <taxon>Eukaryota</taxon>
        <taxon>Fungi</taxon>
        <taxon>Dikarya</taxon>
        <taxon>Basidiomycota</taxon>
        <taxon>Ustilaginomycotina</taxon>
        <taxon>Malasseziomycetes</taxon>
        <taxon>Malasseziales</taxon>
        <taxon>Malasseziaceae</taxon>
        <taxon>Malassezia</taxon>
    </lineage>
</organism>
<evidence type="ECO:0000313" key="1">
    <source>
        <dbReference type="EMBL" id="EDP42212.1"/>
    </source>
</evidence>
<evidence type="ECO:0000313" key="2">
    <source>
        <dbReference type="Proteomes" id="UP000008837"/>
    </source>
</evidence>
<accession>A8Q9D4</accession>